<dbReference type="Gene3D" id="3.40.50.970">
    <property type="match status" value="1"/>
</dbReference>
<comment type="caution">
    <text evidence="10">The sequence shown here is derived from an EMBL/GenBank/DDBJ whole genome shotgun (WGS) entry which is preliminary data.</text>
</comment>
<evidence type="ECO:0000256" key="8">
    <source>
        <dbReference type="ARBA" id="ARBA00042984"/>
    </source>
</evidence>
<sequence length="1010" mass="112370">MRVACQIIFDALSRIQQAAFVESIVEWLVPGQDVFHGRGNGSGSTHSGAANYIDEMYNSWTQSPESVHESWRDYFQAVVDGSSVQPREPVQLQRDFPTPGLNSGQAAEVVSHLKVQQLVRAYQSRGHYRAKTDPLGIHVNAEEIRPGLSVPRVANELDMSYYGFTSADLDRLFTLGPGILPRFADETRKSMTLRDIISACEATYSGSYGVEYLHIPDRAKCDWLRNRLEVPRPVSFSRDEKSRLLDGLIWGTSFERFLAAKFPNEKRFGLDGAEGLVPAVRSLIDRCADVHGVENIVIGSCHRGRLTMLGTVYGKPQETLFAEFAGRVRADVLPGMAGDVKYHLGHDGEFVTAQGRRVSLSLLANPSHLEAVDPVATGKTFATQQLEGDVEQKRVMCLALHGDAAFAGQGVVYETLGLSRLSAFDVGGTVRLIVNNQVGFTTDVHCSRSTTYASDVAKFVDAPVFHVNGDDIESVVFLCQVAADWRAKFKTDVVIDLVCYRKYGHNEIDQPSFTQPLMYQKVGTQTPSLDQYVDKLVGEGTFTLEEIEKRKDQVWGRLLEAYDTSKGHIAEPHNCPPAWQTLDPHDQTAGEQSTAVEERTLNTIMDKITTIPNGFQPHTSLRRVLAGREKAFQQKYVDWSTAEALAFGSLLLEGNRVRVTGQDVQRGTFSQRHSVWHDQVSGETWKALDHISDNQARFTIANSPLSEFGALGFEYGMTLADPQALIMWEAQFGDFANNTQVIIDNFIVSGESKWLDCSGVVLSLPHGYDGQGAEHSSARVERFLMLCNEDGRSWPQDLDRAHQNANIDVVYMTTPANYFHSPSVAKTHALANNTAALIIFFSKSLLRHPLVRSDIHELTGSSAFKPVLSDPEHNQSIDNPQSISRVIFCTGQVYAALQKHRQAKGLRDVAITRIEQLHPFPWAEVKENMEMYPNAKTIVWAQEEHYNGGAWHYMRDRLDTVLRETSSLGSRRALYAGRGPSASTATGLKSLHAVEEEQLLHDAFSVQDRP</sequence>
<evidence type="ECO:0000259" key="9">
    <source>
        <dbReference type="SMART" id="SM00861"/>
    </source>
</evidence>
<reference evidence="10 11" key="1">
    <citation type="submission" date="2018-01" db="EMBL/GenBank/DDBJ databases">
        <title>Harnessing the power of phylogenomics to disentangle the directionality and signatures of interkingdom host jumping in the parasitic fungal genus Tolypocladium.</title>
        <authorList>
            <person name="Quandt C.A."/>
            <person name="Patterson W."/>
            <person name="Spatafora J.W."/>
        </authorList>
    </citation>
    <scope>NUCLEOTIDE SEQUENCE [LARGE SCALE GENOMIC DNA]</scope>
    <source>
        <strain evidence="10 11">NRBC 100945</strain>
    </source>
</reference>
<name>A0A2S4KLD6_9HYPO</name>
<organism evidence="10 11">
    <name type="scientific">Tolypocladium paradoxum</name>
    <dbReference type="NCBI Taxonomy" id="94208"/>
    <lineage>
        <taxon>Eukaryota</taxon>
        <taxon>Fungi</taxon>
        <taxon>Dikarya</taxon>
        <taxon>Ascomycota</taxon>
        <taxon>Pezizomycotina</taxon>
        <taxon>Sordariomycetes</taxon>
        <taxon>Hypocreomycetidae</taxon>
        <taxon>Hypocreales</taxon>
        <taxon>Ophiocordycipitaceae</taxon>
        <taxon>Tolypocladium</taxon>
    </lineage>
</organism>
<keyword evidence="5" id="KW-0786">Thiamine pyrophosphate</keyword>
<dbReference type="Pfam" id="PF16078">
    <property type="entry name" value="2-oxogl_dehyd_N"/>
    <property type="match status" value="1"/>
</dbReference>
<dbReference type="InterPro" id="IPR042179">
    <property type="entry name" value="KGD_C_sf"/>
</dbReference>
<dbReference type="PANTHER" id="PTHR23152">
    <property type="entry name" value="2-OXOGLUTARATE DEHYDROGENASE"/>
    <property type="match status" value="1"/>
</dbReference>
<keyword evidence="4" id="KW-0560">Oxidoreductase</keyword>
<dbReference type="Pfam" id="PF00676">
    <property type="entry name" value="E1_dh"/>
    <property type="match status" value="1"/>
</dbReference>
<protein>
    <recommendedName>
        <fullName evidence="7">2-oxoglutarate dehydrogenase, mitochondrial</fullName>
        <ecNumber evidence="3">1.2.4.2</ecNumber>
    </recommendedName>
    <alternativeName>
        <fullName evidence="8">2-oxoglutarate dehydrogenase complex component E1</fullName>
    </alternativeName>
</protein>
<evidence type="ECO:0000256" key="4">
    <source>
        <dbReference type="ARBA" id="ARBA00023002"/>
    </source>
</evidence>
<dbReference type="OrthoDB" id="413077at2759"/>
<feature type="domain" description="Transketolase-like pyrimidine-binding" evidence="9">
    <location>
        <begin position="637"/>
        <end position="848"/>
    </location>
</feature>
<dbReference type="InterPro" id="IPR032106">
    <property type="entry name" value="2-oxogl_dehyd_N"/>
</dbReference>
<dbReference type="STRING" id="94208.A0A2S4KLD6"/>
<dbReference type="InterPro" id="IPR001017">
    <property type="entry name" value="DH_E1"/>
</dbReference>
<dbReference type="NCBIfam" id="TIGR00239">
    <property type="entry name" value="2oxo_dh_E1"/>
    <property type="match status" value="1"/>
</dbReference>
<comment type="cofactor">
    <cofactor evidence="1">
        <name>thiamine diphosphate</name>
        <dbReference type="ChEBI" id="CHEBI:58937"/>
    </cofactor>
</comment>
<dbReference type="InterPro" id="IPR011603">
    <property type="entry name" value="2oxoglutarate_DH_E1"/>
</dbReference>
<dbReference type="NCBIfam" id="NF006914">
    <property type="entry name" value="PRK09404.1"/>
    <property type="match status" value="1"/>
</dbReference>
<dbReference type="SMART" id="SM00861">
    <property type="entry name" value="Transket_pyr"/>
    <property type="match status" value="1"/>
</dbReference>
<evidence type="ECO:0000256" key="2">
    <source>
        <dbReference type="ARBA" id="ARBA00006936"/>
    </source>
</evidence>
<dbReference type="Gene3D" id="1.10.287.1150">
    <property type="entry name" value="TPP helical domain"/>
    <property type="match status" value="1"/>
</dbReference>
<accession>A0A2S4KLD6</accession>
<dbReference type="SUPFAM" id="SSF52518">
    <property type="entry name" value="Thiamin diphosphate-binding fold (THDP-binding)"/>
    <property type="match status" value="2"/>
</dbReference>
<evidence type="ECO:0000313" key="10">
    <source>
        <dbReference type="EMBL" id="POR30983.1"/>
    </source>
</evidence>
<dbReference type="EMBL" id="PKSG01001110">
    <property type="protein sequence ID" value="POR30983.1"/>
    <property type="molecule type" value="Genomic_DNA"/>
</dbReference>
<dbReference type="Pfam" id="PF02779">
    <property type="entry name" value="Transket_pyr"/>
    <property type="match status" value="1"/>
</dbReference>
<dbReference type="GO" id="GO:0030976">
    <property type="term" value="F:thiamine pyrophosphate binding"/>
    <property type="evidence" value="ECO:0007669"/>
    <property type="project" value="InterPro"/>
</dbReference>
<evidence type="ECO:0000256" key="6">
    <source>
        <dbReference type="ARBA" id="ARBA00037426"/>
    </source>
</evidence>
<dbReference type="InterPro" id="IPR031717">
    <property type="entry name" value="ODO-1/KGD_C"/>
</dbReference>
<dbReference type="InterPro" id="IPR005475">
    <property type="entry name" value="Transketolase-like_Pyr-bd"/>
</dbReference>
<dbReference type="GO" id="GO:0004591">
    <property type="term" value="F:oxoglutarate dehydrogenase (succinyl-transferring) activity"/>
    <property type="evidence" value="ECO:0007669"/>
    <property type="project" value="UniProtKB-EC"/>
</dbReference>
<dbReference type="AlphaFoldDB" id="A0A2S4KLD6"/>
<dbReference type="Gene3D" id="3.40.50.12470">
    <property type="match status" value="1"/>
</dbReference>
<dbReference type="PANTHER" id="PTHR23152:SF4">
    <property type="entry name" value="2-OXOADIPATE DEHYDROGENASE COMPLEX COMPONENT E1"/>
    <property type="match status" value="1"/>
</dbReference>
<dbReference type="Gene3D" id="3.40.50.11610">
    <property type="entry name" value="Multifunctional 2-oxoglutarate metabolism enzyme, C-terminal domain"/>
    <property type="match status" value="1"/>
</dbReference>
<keyword evidence="11" id="KW-1185">Reference proteome</keyword>
<dbReference type="InterPro" id="IPR029061">
    <property type="entry name" value="THDP-binding"/>
</dbReference>
<dbReference type="GO" id="GO:0006099">
    <property type="term" value="P:tricarboxylic acid cycle"/>
    <property type="evidence" value="ECO:0007669"/>
    <property type="project" value="TreeGrafter"/>
</dbReference>
<gene>
    <name evidence="10" type="ORF">TPAR_08797</name>
</gene>
<comment type="similarity">
    <text evidence="2">Belongs to the alpha-ketoglutarate dehydrogenase family.</text>
</comment>
<comment type="function">
    <text evidence="6">The 2-oxoglutarate dehydrogenase complex catalyzes the overall conversion of 2-oxoglutarate to succinyl-CoA and CO(2). It contains multiple copies of three enzymatic components: 2-oxoglutarate dehydrogenase (E1), dihydrolipoamide succinyltransferase (E2) and lipoamide dehydrogenase (E3).</text>
</comment>
<evidence type="ECO:0000256" key="7">
    <source>
        <dbReference type="ARBA" id="ARBA00040267"/>
    </source>
</evidence>
<dbReference type="GO" id="GO:0005739">
    <property type="term" value="C:mitochondrion"/>
    <property type="evidence" value="ECO:0007669"/>
    <property type="project" value="TreeGrafter"/>
</dbReference>
<dbReference type="Proteomes" id="UP000237481">
    <property type="component" value="Unassembled WGS sequence"/>
</dbReference>
<dbReference type="GO" id="GO:0045252">
    <property type="term" value="C:oxoglutarate dehydrogenase complex"/>
    <property type="evidence" value="ECO:0007669"/>
    <property type="project" value="TreeGrafter"/>
</dbReference>
<dbReference type="NCBIfam" id="NF008907">
    <property type="entry name" value="PRK12270.1"/>
    <property type="match status" value="1"/>
</dbReference>
<proteinExistence type="inferred from homology"/>
<dbReference type="CDD" id="cd02016">
    <property type="entry name" value="TPP_E1_OGDC_like"/>
    <property type="match status" value="1"/>
</dbReference>
<evidence type="ECO:0000256" key="3">
    <source>
        <dbReference type="ARBA" id="ARBA00012280"/>
    </source>
</evidence>
<dbReference type="Pfam" id="PF16870">
    <property type="entry name" value="OxoGdeHyase_C"/>
    <property type="match status" value="1"/>
</dbReference>
<dbReference type="EC" id="1.2.4.2" evidence="3"/>
<evidence type="ECO:0000256" key="1">
    <source>
        <dbReference type="ARBA" id="ARBA00001964"/>
    </source>
</evidence>
<evidence type="ECO:0000313" key="11">
    <source>
        <dbReference type="Proteomes" id="UP000237481"/>
    </source>
</evidence>
<dbReference type="PIRSF" id="PIRSF000157">
    <property type="entry name" value="Oxoglu_dh_E1"/>
    <property type="match status" value="1"/>
</dbReference>
<evidence type="ECO:0000256" key="5">
    <source>
        <dbReference type="ARBA" id="ARBA00023052"/>
    </source>
</evidence>